<reference evidence="2" key="1">
    <citation type="submission" date="2023-01" db="EMBL/GenBank/DDBJ databases">
        <title>Genome assembly of the deep-sea coral Lophelia pertusa.</title>
        <authorList>
            <person name="Herrera S."/>
            <person name="Cordes E."/>
        </authorList>
    </citation>
    <scope>NUCLEOTIDE SEQUENCE</scope>
    <source>
        <strain evidence="2">USNM1676648</strain>
        <tissue evidence="2">Polyp</tissue>
    </source>
</reference>
<dbReference type="AlphaFoldDB" id="A0A9W9ZSJ4"/>
<name>A0A9W9ZSJ4_9CNID</name>
<feature type="transmembrane region" description="Helical" evidence="1">
    <location>
        <begin position="64"/>
        <end position="83"/>
    </location>
</feature>
<organism evidence="2 3">
    <name type="scientific">Desmophyllum pertusum</name>
    <dbReference type="NCBI Taxonomy" id="174260"/>
    <lineage>
        <taxon>Eukaryota</taxon>
        <taxon>Metazoa</taxon>
        <taxon>Cnidaria</taxon>
        <taxon>Anthozoa</taxon>
        <taxon>Hexacorallia</taxon>
        <taxon>Scleractinia</taxon>
        <taxon>Caryophylliina</taxon>
        <taxon>Caryophylliidae</taxon>
        <taxon>Desmophyllum</taxon>
    </lineage>
</organism>
<comment type="caution">
    <text evidence="2">The sequence shown here is derived from an EMBL/GenBank/DDBJ whole genome shotgun (WGS) entry which is preliminary data.</text>
</comment>
<dbReference type="OrthoDB" id="5990477at2759"/>
<evidence type="ECO:0000313" key="3">
    <source>
        <dbReference type="Proteomes" id="UP001163046"/>
    </source>
</evidence>
<feature type="transmembrane region" description="Helical" evidence="1">
    <location>
        <begin position="176"/>
        <end position="195"/>
    </location>
</feature>
<sequence>MTVPECPLYHGFIEGNVFRRLVATYAFSRIIKTKTDDRGETRWLFKGMDLTNEEELLPQVLTSLFYLFLVFFSGVVSTFYQLLLLDVNYRCEGNEKTQDCFKLSFFESSIREPIDCNSAAVQNGTIDVVCYKIVFNFGLAVGASYGGFQLSMVFLNMATSAMLMAKQAKTIRNIRIVLGLLSLCLFAALMAVQFTSPQLFITDNLVITLQALYQWCLWLVLCSESLGRSLSHLRQRITIQPLVCDLCEQVLI</sequence>
<protein>
    <submittedName>
        <fullName evidence="2">Uncharacterized protein</fullName>
    </submittedName>
</protein>
<keyword evidence="3" id="KW-1185">Reference proteome</keyword>
<evidence type="ECO:0000256" key="1">
    <source>
        <dbReference type="SAM" id="Phobius"/>
    </source>
</evidence>
<dbReference type="EMBL" id="MU825874">
    <property type="protein sequence ID" value="KAJ7386927.1"/>
    <property type="molecule type" value="Genomic_DNA"/>
</dbReference>
<keyword evidence="1" id="KW-1133">Transmembrane helix</keyword>
<feature type="transmembrane region" description="Helical" evidence="1">
    <location>
        <begin position="133"/>
        <end position="155"/>
    </location>
</feature>
<dbReference type="Proteomes" id="UP001163046">
    <property type="component" value="Unassembled WGS sequence"/>
</dbReference>
<accession>A0A9W9ZSJ4</accession>
<proteinExistence type="predicted"/>
<gene>
    <name evidence="2" type="ORF">OS493_003885</name>
</gene>
<evidence type="ECO:0000313" key="2">
    <source>
        <dbReference type="EMBL" id="KAJ7386927.1"/>
    </source>
</evidence>
<keyword evidence="1" id="KW-0472">Membrane</keyword>
<keyword evidence="1" id="KW-0812">Transmembrane</keyword>
<feature type="transmembrane region" description="Helical" evidence="1">
    <location>
        <begin position="207"/>
        <end position="226"/>
    </location>
</feature>